<feature type="region of interest" description="Disordered" evidence="1">
    <location>
        <begin position="1"/>
        <end position="56"/>
    </location>
</feature>
<dbReference type="Proteomes" id="UP000069205">
    <property type="component" value="Chromosome"/>
</dbReference>
<evidence type="ECO:0000313" key="2">
    <source>
        <dbReference type="EMBL" id="ALA59519.1"/>
    </source>
</evidence>
<proteinExistence type="predicted"/>
<dbReference type="AlphaFoldDB" id="A0A0K2GF95"/>
<gene>
    <name evidence="2" type="ORF">NITMOv2_3120</name>
</gene>
<reference evidence="2 3" key="1">
    <citation type="journal article" date="2015" name="Proc. Natl. Acad. Sci. U.S.A.">
        <title>Expanded metabolic versatility of ubiquitous nitrite-oxidizing bacteria from the genus Nitrospira.</title>
        <authorList>
            <person name="Koch H."/>
            <person name="Lucker S."/>
            <person name="Albertsen M."/>
            <person name="Kitzinger K."/>
            <person name="Herbold C."/>
            <person name="Spieck E."/>
            <person name="Nielsen P.H."/>
            <person name="Wagner M."/>
            <person name="Daims H."/>
        </authorList>
    </citation>
    <scope>NUCLEOTIDE SEQUENCE [LARGE SCALE GENOMIC DNA]</scope>
    <source>
        <strain evidence="2 3">NSP M-1</strain>
    </source>
</reference>
<sequence>MELSRRRSVVPSGVTQLGASAGAEGVGDAVEKDESRGRHDCLVLGRRPRGSGREAV</sequence>
<organism evidence="2 3">
    <name type="scientific">Nitrospira moscoviensis</name>
    <dbReference type="NCBI Taxonomy" id="42253"/>
    <lineage>
        <taxon>Bacteria</taxon>
        <taxon>Pseudomonadati</taxon>
        <taxon>Nitrospirota</taxon>
        <taxon>Nitrospiria</taxon>
        <taxon>Nitrospirales</taxon>
        <taxon>Nitrospiraceae</taxon>
        <taxon>Nitrospira</taxon>
    </lineage>
</organism>
<keyword evidence="3" id="KW-1185">Reference proteome</keyword>
<protein>
    <submittedName>
        <fullName evidence="2">Uncharacterized protein</fullName>
    </submittedName>
</protein>
<feature type="compositionally biased region" description="Basic and acidic residues" evidence="1">
    <location>
        <begin position="29"/>
        <end position="41"/>
    </location>
</feature>
<name>A0A0K2GF95_NITMO</name>
<dbReference type="EMBL" id="CP011801">
    <property type="protein sequence ID" value="ALA59519.1"/>
    <property type="molecule type" value="Genomic_DNA"/>
</dbReference>
<accession>A0A0K2GF95</accession>
<evidence type="ECO:0000256" key="1">
    <source>
        <dbReference type="SAM" id="MobiDB-lite"/>
    </source>
</evidence>
<dbReference type="STRING" id="42253.NITMOv2_3120"/>
<dbReference type="KEGG" id="nmv:NITMOv2_3120"/>
<evidence type="ECO:0000313" key="3">
    <source>
        <dbReference type="Proteomes" id="UP000069205"/>
    </source>
</evidence>